<evidence type="ECO:0000256" key="1">
    <source>
        <dbReference type="SAM" id="Coils"/>
    </source>
</evidence>
<comment type="caution">
    <text evidence="3">The sequence shown here is derived from an EMBL/GenBank/DDBJ whole genome shotgun (WGS) entry which is preliminary data.</text>
</comment>
<keyword evidence="4" id="KW-1185">Reference proteome</keyword>
<dbReference type="OrthoDB" id="5989533at2759"/>
<feature type="coiled-coil region" evidence="1">
    <location>
        <begin position="176"/>
        <end position="203"/>
    </location>
</feature>
<reference evidence="3 4" key="1">
    <citation type="submission" date="2021-06" db="EMBL/GenBank/DDBJ databases">
        <title>Chromosome-level genome assembly of the red-tail catfish (Hemibagrus wyckioides).</title>
        <authorList>
            <person name="Shao F."/>
        </authorList>
    </citation>
    <scope>NUCLEOTIDE SEQUENCE [LARGE SCALE GENOMIC DNA]</scope>
    <source>
        <strain evidence="3">EC202008001</strain>
        <tissue evidence="3">Blood</tissue>
    </source>
</reference>
<dbReference type="EMBL" id="JAHKSW010000011">
    <property type="protein sequence ID" value="KAG7326747.1"/>
    <property type="molecule type" value="Genomic_DNA"/>
</dbReference>
<protein>
    <submittedName>
        <fullName evidence="3">Uncharacterized protein</fullName>
    </submittedName>
</protein>
<feature type="region of interest" description="Disordered" evidence="2">
    <location>
        <begin position="395"/>
        <end position="422"/>
    </location>
</feature>
<evidence type="ECO:0000256" key="2">
    <source>
        <dbReference type="SAM" id="MobiDB-lite"/>
    </source>
</evidence>
<evidence type="ECO:0000313" key="3">
    <source>
        <dbReference type="EMBL" id="KAG7326747.1"/>
    </source>
</evidence>
<organism evidence="3 4">
    <name type="scientific">Hemibagrus wyckioides</name>
    <dbReference type="NCBI Taxonomy" id="337641"/>
    <lineage>
        <taxon>Eukaryota</taxon>
        <taxon>Metazoa</taxon>
        <taxon>Chordata</taxon>
        <taxon>Craniata</taxon>
        <taxon>Vertebrata</taxon>
        <taxon>Euteleostomi</taxon>
        <taxon>Actinopterygii</taxon>
        <taxon>Neopterygii</taxon>
        <taxon>Teleostei</taxon>
        <taxon>Ostariophysi</taxon>
        <taxon>Siluriformes</taxon>
        <taxon>Bagridae</taxon>
        <taxon>Hemibagrus</taxon>
    </lineage>
</organism>
<name>A0A9D3NTP5_9TELE</name>
<dbReference type="InterPro" id="IPR028101">
    <property type="entry name" value="DUF4616"/>
</dbReference>
<keyword evidence="1" id="KW-0175">Coiled coil</keyword>
<dbReference type="Pfam" id="PF15394">
    <property type="entry name" value="DUF4616"/>
    <property type="match status" value="1"/>
</dbReference>
<gene>
    <name evidence="3" type="ORF">KOW79_010148</name>
</gene>
<dbReference type="AlphaFoldDB" id="A0A9D3NTP5"/>
<feature type="region of interest" description="Disordered" evidence="2">
    <location>
        <begin position="133"/>
        <end position="155"/>
    </location>
</feature>
<dbReference type="PANTHER" id="PTHR14375">
    <property type="entry name" value="SIMILAR TO RIKEN CDNA 4931414P19"/>
    <property type="match status" value="1"/>
</dbReference>
<sequence length="422" mass="48079">MDLSKPGRKRQRRYCEHCDNERSHAQYFDHKKRYCKNGVWEKKSNNRQCIRDDASDLPSSHDLTGEMHSQSFDVLEQTGLEEVQECDSSHKADDEGIHLFLDSSDSDEEANTFLDEYEAVTFSSLLTMARRGFGTPKTPQPGRGLGDRNTPASPTVDNKMLLTAITGLSRQLSEFAADISRDFKEINERLQSIEDRLTECESNGCSTEELKRKRRLHNPKISEAVRRLHNSVANCRRYDPEQGLSSPYNEMVTSFLLGALSISPELRDEGLDKNDFVVACKTYYETVRRNFRYSQPELASVAAANKTSARSRQRRKRLLEARQSVLAADEVDFWRGITADMMSDEEDGAVDGVSGWIVRPPSFRSQELSNLCAKLQTRLEASSKYVALHHRRLRTGLPSNRRPPHTYDPEAAKRHLTTNVMP</sequence>
<evidence type="ECO:0000313" key="4">
    <source>
        <dbReference type="Proteomes" id="UP000824219"/>
    </source>
</evidence>
<accession>A0A9D3NTP5</accession>
<proteinExistence type="predicted"/>
<dbReference type="Proteomes" id="UP000824219">
    <property type="component" value="Linkage Group LG11"/>
</dbReference>
<dbReference type="PANTHER" id="PTHR14375:SF2">
    <property type="entry name" value="SIMILAR TO RIKEN CDNA 4931414P19"/>
    <property type="match status" value="1"/>
</dbReference>